<gene>
    <name evidence="6" type="ORF">ERS008472_00891</name>
</gene>
<dbReference type="AlphaFoldDB" id="A0A0T9NQ33"/>
<dbReference type="GO" id="GO:0000287">
    <property type="term" value="F:magnesium ion binding"/>
    <property type="evidence" value="ECO:0007669"/>
    <property type="project" value="UniProtKB-UniRule"/>
</dbReference>
<evidence type="ECO:0000313" key="6">
    <source>
        <dbReference type="EMBL" id="CNH22209.1"/>
    </source>
</evidence>
<comment type="function">
    <text evidence="1">Adenylyltransferase that mediates the addition of adenosine 5'-monophosphate (AMP) to specific residues of target proteins.</text>
</comment>
<proteinExistence type="predicted"/>
<feature type="binding site" evidence="4">
    <location>
        <begin position="200"/>
        <end position="207"/>
    </location>
    <ligand>
        <name>ATP</name>
        <dbReference type="ChEBI" id="CHEBI:30616"/>
    </ligand>
</feature>
<dbReference type="EMBL" id="CQAW01000003">
    <property type="protein sequence ID" value="CNH22209.1"/>
    <property type="molecule type" value="Genomic_DNA"/>
</dbReference>
<name>A0A0T9NQ33_9GAMM</name>
<keyword evidence="1" id="KW-0808">Transferase</keyword>
<evidence type="ECO:0000256" key="3">
    <source>
        <dbReference type="PIRSR" id="PIRSR640198-1"/>
    </source>
</evidence>
<dbReference type="InterPro" id="IPR040198">
    <property type="entry name" value="Fido_containing"/>
</dbReference>
<feature type="binding site" evidence="2">
    <location>
        <position position="196"/>
    </location>
    <ligand>
        <name>ATP</name>
        <dbReference type="ChEBI" id="CHEBI:30616"/>
    </ligand>
</feature>
<protein>
    <recommendedName>
        <fullName evidence="1">Protein adenylyltransferase</fullName>
        <ecNumber evidence="1">2.7.7.108</ecNumber>
    </recommendedName>
    <alternativeName>
        <fullName evidence="1">AMPylator</fullName>
    </alternativeName>
</protein>
<evidence type="ECO:0000259" key="5">
    <source>
        <dbReference type="PROSITE" id="PS51459"/>
    </source>
</evidence>
<feature type="binding site" evidence="2">
    <location>
        <begin position="201"/>
        <end position="207"/>
    </location>
    <ligand>
        <name>ATP</name>
        <dbReference type="ChEBI" id="CHEBI:30616"/>
    </ligand>
</feature>
<feature type="binding site" evidence="2">
    <location>
        <position position="238"/>
    </location>
    <ligand>
        <name>ATP</name>
        <dbReference type="ChEBI" id="CHEBI:30616"/>
    </ligand>
</feature>
<accession>A0A0T9NQ33</accession>
<dbReference type="InterPro" id="IPR036597">
    <property type="entry name" value="Fido-like_dom_sf"/>
</dbReference>
<evidence type="ECO:0000256" key="1">
    <source>
        <dbReference type="PIRNR" id="PIRNR038925"/>
    </source>
</evidence>
<comment type="catalytic activity">
    <reaction evidence="1">
        <text>L-threonyl-[protein] + ATP = 3-O-(5'-adenylyl)-L-threonyl-[protein] + diphosphate</text>
        <dbReference type="Rhea" id="RHEA:54292"/>
        <dbReference type="Rhea" id="RHEA-COMP:11060"/>
        <dbReference type="Rhea" id="RHEA-COMP:13847"/>
        <dbReference type="ChEBI" id="CHEBI:30013"/>
        <dbReference type="ChEBI" id="CHEBI:30616"/>
        <dbReference type="ChEBI" id="CHEBI:33019"/>
        <dbReference type="ChEBI" id="CHEBI:138113"/>
        <dbReference type="EC" id="2.7.7.108"/>
    </reaction>
</comment>
<dbReference type="EC" id="2.7.7.108" evidence="1"/>
<dbReference type="Pfam" id="PF21248">
    <property type="entry name" value="SoFic-like_C"/>
    <property type="match status" value="1"/>
</dbReference>
<dbReference type="SUPFAM" id="SSF140931">
    <property type="entry name" value="Fic-like"/>
    <property type="match status" value="1"/>
</dbReference>
<dbReference type="GO" id="GO:0070733">
    <property type="term" value="F:AMPylase activity"/>
    <property type="evidence" value="ECO:0007669"/>
    <property type="project" value="UniProtKB-UniRule"/>
</dbReference>
<sequence length="369" mass="42770">MNMIWNPTQPYNDLPRLPPKQEIETKRVLKACVEARTALEGLKRAGELLPNQNLLINLIPILEAKDSSEIENIVTTTDKLFQYSSEDSNADPMTKEALRYRTALYEGYQELKDRPLCVNTALKVCNTIKNSKMEIRKIPGTALKNQATGETIYTPPVGERNIIELLSDWEKFIHQEDDLDPLVKLAVTHYQFEAIHPFSDGNGRTGRVINLLFLIDKNLITLPILYLSRYIIKNKNSYYSLLLKVTKDGDWESWILFILSAIENTSKWTLEKINAIRELMEHTSSHMKNEINDIYSYELLQCIFEQPYCRIQNLVSNGIAKRQTASNYLKKLCEINILHEIHSGKEKLFVNYNLINLMSDDENKFSRYF</sequence>
<comment type="subunit">
    <text evidence="1">Homodimer.</text>
</comment>
<feature type="active site" evidence="3">
    <location>
        <position position="196"/>
    </location>
</feature>
<dbReference type="Pfam" id="PF02661">
    <property type="entry name" value="Fic"/>
    <property type="match status" value="1"/>
</dbReference>
<evidence type="ECO:0000313" key="7">
    <source>
        <dbReference type="Proteomes" id="UP000041882"/>
    </source>
</evidence>
<comment type="catalytic activity">
    <reaction evidence="1">
        <text>L-tyrosyl-[protein] + ATP = O-(5'-adenylyl)-L-tyrosyl-[protein] + diphosphate</text>
        <dbReference type="Rhea" id="RHEA:54288"/>
        <dbReference type="Rhea" id="RHEA-COMP:10136"/>
        <dbReference type="Rhea" id="RHEA-COMP:13846"/>
        <dbReference type="ChEBI" id="CHEBI:30616"/>
        <dbReference type="ChEBI" id="CHEBI:33019"/>
        <dbReference type="ChEBI" id="CHEBI:46858"/>
        <dbReference type="ChEBI" id="CHEBI:83624"/>
        <dbReference type="EC" id="2.7.7.108"/>
    </reaction>
</comment>
<dbReference type="PROSITE" id="PS51459">
    <property type="entry name" value="FIDO"/>
    <property type="match status" value="1"/>
</dbReference>
<feature type="binding site" evidence="2">
    <location>
        <position position="71"/>
    </location>
    <ligand>
        <name>ATP</name>
        <dbReference type="ChEBI" id="CHEBI:30616"/>
    </ligand>
</feature>
<dbReference type="InterPro" id="IPR025758">
    <property type="entry name" value="Fic/DOC_N"/>
</dbReference>
<dbReference type="PANTHER" id="PTHR13504">
    <property type="entry name" value="FIDO DOMAIN-CONTAINING PROTEIN DDB_G0283145"/>
    <property type="match status" value="1"/>
</dbReference>
<feature type="binding site" evidence="4">
    <location>
        <begin position="238"/>
        <end position="239"/>
    </location>
    <ligand>
        <name>ATP</name>
        <dbReference type="ChEBI" id="CHEBI:30616"/>
    </ligand>
</feature>
<dbReference type="GO" id="GO:0042803">
    <property type="term" value="F:protein homodimerization activity"/>
    <property type="evidence" value="ECO:0007669"/>
    <property type="project" value="UniProtKB-UniRule"/>
</dbReference>
<keyword evidence="1" id="KW-0548">Nucleotidyltransferase</keyword>
<feature type="domain" description="Fido" evidence="5">
    <location>
        <begin position="130"/>
        <end position="260"/>
    </location>
</feature>
<organism evidence="6 7">
    <name type="scientific">Yersinia thracica</name>
    <dbReference type="NCBI Taxonomy" id="2890319"/>
    <lineage>
        <taxon>Bacteria</taxon>
        <taxon>Pseudomonadati</taxon>
        <taxon>Pseudomonadota</taxon>
        <taxon>Gammaproteobacteria</taxon>
        <taxon>Enterobacterales</taxon>
        <taxon>Yersiniaceae</taxon>
        <taxon>Yersinia</taxon>
    </lineage>
</organism>
<dbReference type="NCBIfam" id="NF046030">
    <property type="entry name" value="ProtAdlyltaseSoFic"/>
    <property type="match status" value="1"/>
</dbReference>
<evidence type="ECO:0000256" key="4">
    <source>
        <dbReference type="PIRSR" id="PIRSR640198-2"/>
    </source>
</evidence>
<dbReference type="InterPro" id="IPR026287">
    <property type="entry name" value="SoFic-like"/>
</dbReference>
<dbReference type="InterPro" id="IPR003812">
    <property type="entry name" value="Fido"/>
</dbReference>
<dbReference type="GO" id="GO:0005524">
    <property type="term" value="F:ATP binding"/>
    <property type="evidence" value="ECO:0007669"/>
    <property type="project" value="UniProtKB-UniRule"/>
</dbReference>
<dbReference type="Proteomes" id="UP000041882">
    <property type="component" value="Unassembled WGS sequence"/>
</dbReference>
<dbReference type="InterPro" id="IPR048770">
    <property type="entry name" value="SoFic-like_C"/>
</dbReference>
<keyword evidence="1 2" id="KW-0547">Nucleotide-binding</keyword>
<keyword evidence="7" id="KW-1185">Reference proteome</keyword>
<reference evidence="7" key="1">
    <citation type="submission" date="2015-03" db="EMBL/GenBank/DDBJ databases">
        <authorList>
            <consortium name="Pathogen Informatics"/>
            <person name="Murphy D."/>
        </authorList>
    </citation>
    <scope>NUCLEOTIDE SEQUENCE [LARGE SCALE GENOMIC DNA]</scope>
    <source>
        <strain evidence="7">IP6945</strain>
    </source>
</reference>
<dbReference type="Gene3D" id="1.10.3290.10">
    <property type="entry name" value="Fido-like domain"/>
    <property type="match status" value="1"/>
</dbReference>
<keyword evidence="1 2" id="KW-0067">ATP-binding</keyword>
<dbReference type="PIRSF" id="PIRSF038925">
    <property type="entry name" value="AMP-prot_trans"/>
    <property type="match status" value="1"/>
</dbReference>
<dbReference type="Pfam" id="PF13784">
    <property type="entry name" value="Fic_N"/>
    <property type="match status" value="1"/>
</dbReference>
<dbReference type="PANTHER" id="PTHR13504:SF35">
    <property type="entry name" value="PROTEIN ADENYLYLTRANSFERASE SOFIC"/>
    <property type="match status" value="1"/>
</dbReference>
<evidence type="ECO:0000256" key="2">
    <source>
        <dbReference type="PIRSR" id="PIRSR038925-1"/>
    </source>
</evidence>